<dbReference type="RefSeq" id="WP_039084156.1">
    <property type="nucleotide sequence ID" value="NZ_JPXS01000035.1"/>
</dbReference>
<dbReference type="EMBL" id="JPXS01000035">
    <property type="protein sequence ID" value="KGQ31128.1"/>
    <property type="molecule type" value="Genomic_DNA"/>
</dbReference>
<evidence type="ECO:0000256" key="2">
    <source>
        <dbReference type="ARBA" id="ARBA00023125"/>
    </source>
</evidence>
<dbReference type="Pfam" id="PF12852">
    <property type="entry name" value="Cupin_6"/>
    <property type="match status" value="1"/>
</dbReference>
<dbReference type="Proteomes" id="UP000030526">
    <property type="component" value="Unassembled WGS sequence"/>
</dbReference>
<reference evidence="5 6" key="1">
    <citation type="submission" date="2014-08" db="EMBL/GenBank/DDBJ databases">
        <title>Chaperone-usher fimbriae in a diverse selection of Gallibacterium genomes.</title>
        <authorList>
            <person name="Kudirkiene E."/>
            <person name="Bager R.J."/>
            <person name="Johnson T.J."/>
            <person name="Bojesen A.M."/>
        </authorList>
    </citation>
    <scope>NUCLEOTIDE SEQUENCE [LARGE SCALE GENOMIC DNA]</scope>
    <source>
        <strain evidence="5 6">20558/3kl.</strain>
    </source>
</reference>
<comment type="caution">
    <text evidence="5">The sequence shown here is derived from an EMBL/GenBank/DDBJ whole genome shotgun (WGS) entry which is preliminary data.</text>
</comment>
<dbReference type="Gene3D" id="1.10.10.60">
    <property type="entry name" value="Homeodomain-like"/>
    <property type="match status" value="1"/>
</dbReference>
<dbReference type="InterPro" id="IPR018060">
    <property type="entry name" value="HTH_AraC"/>
</dbReference>
<dbReference type="PANTHER" id="PTHR43280:SF11">
    <property type="entry name" value="RCS-SPECIFIC HTH-TYPE TRANSCRIPTIONAL ACTIVATOR RCLR"/>
    <property type="match status" value="1"/>
</dbReference>
<dbReference type="AlphaFoldDB" id="A0A0A2XG69"/>
<name>A0A0A2XG69_9PAST</name>
<feature type="domain" description="HTH araC/xylS-type" evidence="4">
    <location>
        <begin position="204"/>
        <end position="302"/>
    </location>
</feature>
<dbReference type="InterPro" id="IPR009057">
    <property type="entry name" value="Homeodomain-like_sf"/>
</dbReference>
<dbReference type="SUPFAM" id="SSF46689">
    <property type="entry name" value="Homeodomain-like"/>
    <property type="match status" value="2"/>
</dbReference>
<dbReference type="GO" id="GO:0043565">
    <property type="term" value="F:sequence-specific DNA binding"/>
    <property type="evidence" value="ECO:0007669"/>
    <property type="project" value="InterPro"/>
</dbReference>
<keyword evidence="3" id="KW-0804">Transcription</keyword>
<evidence type="ECO:0000313" key="6">
    <source>
        <dbReference type="Proteomes" id="UP000030526"/>
    </source>
</evidence>
<protein>
    <submittedName>
        <fullName evidence="5">Transcriptional regulator</fullName>
    </submittedName>
</protein>
<dbReference type="SMART" id="SM00342">
    <property type="entry name" value="HTH_ARAC"/>
    <property type="match status" value="1"/>
</dbReference>
<keyword evidence="1" id="KW-0805">Transcription regulation</keyword>
<keyword evidence="2" id="KW-0238">DNA-binding</keyword>
<organism evidence="5 6">
    <name type="scientific">Gallibacterium anatis</name>
    <dbReference type="NCBI Taxonomy" id="750"/>
    <lineage>
        <taxon>Bacteria</taxon>
        <taxon>Pseudomonadati</taxon>
        <taxon>Pseudomonadota</taxon>
        <taxon>Gammaproteobacteria</taxon>
        <taxon>Pasteurellales</taxon>
        <taxon>Pasteurellaceae</taxon>
        <taxon>Gallibacterium</taxon>
    </lineage>
</organism>
<evidence type="ECO:0000313" key="5">
    <source>
        <dbReference type="EMBL" id="KGQ31128.1"/>
    </source>
</evidence>
<dbReference type="Pfam" id="PF12833">
    <property type="entry name" value="HTH_18"/>
    <property type="match status" value="1"/>
</dbReference>
<dbReference type="PROSITE" id="PS01124">
    <property type="entry name" value="HTH_ARAC_FAMILY_2"/>
    <property type="match status" value="1"/>
</dbReference>
<evidence type="ECO:0000256" key="3">
    <source>
        <dbReference type="ARBA" id="ARBA00023163"/>
    </source>
</evidence>
<accession>A0A0A2XG69</accession>
<dbReference type="InterPro" id="IPR032783">
    <property type="entry name" value="AraC_lig"/>
</dbReference>
<gene>
    <name evidence="5" type="ORF">JP32_07320</name>
</gene>
<dbReference type="PANTHER" id="PTHR43280">
    <property type="entry name" value="ARAC-FAMILY TRANSCRIPTIONAL REGULATOR"/>
    <property type="match status" value="1"/>
</dbReference>
<sequence length="307" mass="34363">MFSSYFVNMDSIDKFLELLDLKTEIDVFCSFRSPYLMQAPQAEKGKACFHLLLSGHCQMRSDKSVHRLQAGDFCLWTQGSMHQIGDAAEYSSVQVEQQNGILYRHNCQQDPSLQMICGHYRAGNQAAAGLLSLLPEPLIVSLKQIPQLSALSSLIYQEALARHLGSATVIKSMCEILLLFALRHLSSLSEQQSLIRLFSDPALSKAITPIFHNLADNYTIEQLAQKAYMSRATFARRFQQLSGMGVQAFVRLLRMSMAAKLLRQTNLSSSQIMAQIGYQSEAAFFDAFKAQFGTTPARYRKNLLANG</sequence>
<dbReference type="GO" id="GO:0003700">
    <property type="term" value="F:DNA-binding transcription factor activity"/>
    <property type="evidence" value="ECO:0007669"/>
    <property type="project" value="InterPro"/>
</dbReference>
<evidence type="ECO:0000256" key="1">
    <source>
        <dbReference type="ARBA" id="ARBA00023015"/>
    </source>
</evidence>
<proteinExistence type="predicted"/>
<evidence type="ECO:0000259" key="4">
    <source>
        <dbReference type="PROSITE" id="PS01124"/>
    </source>
</evidence>